<reference evidence="1 2" key="1">
    <citation type="submission" date="2019-06" db="EMBL/GenBank/DDBJ databases">
        <title>Genome sequence of Ureibacillus terrenus.</title>
        <authorList>
            <person name="Maclea K.S."/>
            <person name="Simoes M."/>
        </authorList>
    </citation>
    <scope>NUCLEOTIDE SEQUENCE [LARGE SCALE GENOMIC DNA]</scope>
    <source>
        <strain evidence="1 2">ATCC BAA-384</strain>
    </source>
</reference>
<evidence type="ECO:0000313" key="1">
    <source>
        <dbReference type="EMBL" id="TQE91357.1"/>
    </source>
</evidence>
<dbReference type="InterPro" id="IPR020908">
    <property type="entry name" value="UPF0738"/>
</dbReference>
<dbReference type="EMBL" id="VIGD01000005">
    <property type="protein sequence ID" value="TQE91357.1"/>
    <property type="molecule type" value="Genomic_DNA"/>
</dbReference>
<proteinExistence type="predicted"/>
<comment type="caution">
    <text evidence="1">The sequence shown here is derived from an EMBL/GenBank/DDBJ whole genome shotgun (WGS) entry which is preliminary data.</text>
</comment>
<protein>
    <submittedName>
        <fullName evidence="1">Uncharacterized protein</fullName>
    </submittedName>
</protein>
<dbReference type="OrthoDB" id="2966478at2"/>
<evidence type="ECO:0000313" key="2">
    <source>
        <dbReference type="Proteomes" id="UP000315753"/>
    </source>
</evidence>
<name>A0A540V3M8_9BACL</name>
<sequence length="128" mass="14661">MRNIYDIDEVRMENDAYYFSLNERTLEIQLKPAGQMLADSDGAAFVYVVEENGGYSYLRFPEKVWGALADILKTKKDPFLTVKGKTIPLRNFADELEMLVFNIEGNGNYGDTFVEKVEAAFREILKSE</sequence>
<organism evidence="1 2">
    <name type="scientific">Ureibacillus terrenus</name>
    <dbReference type="NCBI Taxonomy" id="118246"/>
    <lineage>
        <taxon>Bacteria</taxon>
        <taxon>Bacillati</taxon>
        <taxon>Bacillota</taxon>
        <taxon>Bacilli</taxon>
        <taxon>Bacillales</taxon>
        <taxon>Caryophanaceae</taxon>
        <taxon>Ureibacillus</taxon>
    </lineage>
</organism>
<dbReference type="Proteomes" id="UP000315753">
    <property type="component" value="Unassembled WGS sequence"/>
</dbReference>
<dbReference type="Pfam" id="PF19785">
    <property type="entry name" value="UPF0738"/>
    <property type="match status" value="1"/>
</dbReference>
<accession>A0A540V3M8</accession>
<gene>
    <name evidence="1" type="ORF">FKZ59_05085</name>
</gene>
<keyword evidence="2" id="KW-1185">Reference proteome</keyword>
<dbReference type="AlphaFoldDB" id="A0A540V3M8"/>
<dbReference type="RefSeq" id="WP_141601672.1">
    <property type="nucleotide sequence ID" value="NZ_JARMSC010000009.1"/>
</dbReference>